<accession>A0ABD2KQ85</accession>
<sequence>MVLVPFTAVLDKPKYQAICPAEHNAKKRWSRCSPAKNAGSKCIWTTFATVTKRRPNAIAMRENVTT</sequence>
<proteinExistence type="predicted"/>
<dbReference type="Proteomes" id="UP001620626">
    <property type="component" value="Unassembled WGS sequence"/>
</dbReference>
<reference evidence="1 2" key="1">
    <citation type="submission" date="2024-10" db="EMBL/GenBank/DDBJ databases">
        <authorList>
            <person name="Kim D."/>
        </authorList>
    </citation>
    <scope>NUCLEOTIDE SEQUENCE [LARGE SCALE GENOMIC DNA]</scope>
    <source>
        <strain evidence="1">BH-2024</strain>
    </source>
</reference>
<evidence type="ECO:0000313" key="2">
    <source>
        <dbReference type="Proteomes" id="UP001620626"/>
    </source>
</evidence>
<organism evidence="1 2">
    <name type="scientific">Heterodera trifolii</name>
    <dbReference type="NCBI Taxonomy" id="157864"/>
    <lineage>
        <taxon>Eukaryota</taxon>
        <taxon>Metazoa</taxon>
        <taxon>Ecdysozoa</taxon>
        <taxon>Nematoda</taxon>
        <taxon>Chromadorea</taxon>
        <taxon>Rhabditida</taxon>
        <taxon>Tylenchina</taxon>
        <taxon>Tylenchomorpha</taxon>
        <taxon>Tylenchoidea</taxon>
        <taxon>Heteroderidae</taxon>
        <taxon>Heteroderinae</taxon>
        <taxon>Heterodera</taxon>
    </lineage>
</organism>
<dbReference type="AlphaFoldDB" id="A0ABD2KQ85"/>
<protein>
    <submittedName>
        <fullName evidence="1">Uncharacterized protein</fullName>
    </submittedName>
</protein>
<name>A0ABD2KQ85_9BILA</name>
<keyword evidence="2" id="KW-1185">Reference proteome</keyword>
<dbReference type="EMBL" id="JBICBT010000693">
    <property type="protein sequence ID" value="KAL3104944.1"/>
    <property type="molecule type" value="Genomic_DNA"/>
</dbReference>
<evidence type="ECO:0000313" key="1">
    <source>
        <dbReference type="EMBL" id="KAL3104944.1"/>
    </source>
</evidence>
<comment type="caution">
    <text evidence="1">The sequence shown here is derived from an EMBL/GenBank/DDBJ whole genome shotgun (WGS) entry which is preliminary data.</text>
</comment>
<gene>
    <name evidence="1" type="ORF">niasHT_028476</name>
</gene>